<dbReference type="GO" id="GO:0006402">
    <property type="term" value="P:mRNA catabolic process"/>
    <property type="evidence" value="ECO:0007669"/>
    <property type="project" value="InterPro"/>
</dbReference>
<name>X0TVI4_9ZZZZ</name>
<feature type="non-terminal residue" evidence="5">
    <location>
        <position position="1"/>
    </location>
</feature>
<accession>X0TVI4</accession>
<sequence length="114" mass="12617">HIGSGSFRDEMRFCPNINHHFGGAHFCSDQGKREGHAHLPQGTIMLVLSRKVGERLWIGENISITVVKITGGGVRIGIEAPTEMPVVREELKIRMERQLSENTDSAPPAPRPPK</sequence>
<dbReference type="InterPro" id="IPR036107">
    <property type="entry name" value="CsrA_sf"/>
</dbReference>
<evidence type="ECO:0000256" key="3">
    <source>
        <dbReference type="ARBA" id="ARBA00022884"/>
    </source>
</evidence>
<dbReference type="InterPro" id="IPR003751">
    <property type="entry name" value="CsrA"/>
</dbReference>
<keyword evidence="1" id="KW-0963">Cytoplasm</keyword>
<evidence type="ECO:0000313" key="5">
    <source>
        <dbReference type="EMBL" id="GAF91201.1"/>
    </source>
</evidence>
<dbReference type="GO" id="GO:0006109">
    <property type="term" value="P:regulation of carbohydrate metabolic process"/>
    <property type="evidence" value="ECO:0007669"/>
    <property type="project" value="InterPro"/>
</dbReference>
<keyword evidence="2" id="KW-0810">Translation regulation</keyword>
<dbReference type="AlphaFoldDB" id="X0TVI4"/>
<evidence type="ECO:0000256" key="4">
    <source>
        <dbReference type="SAM" id="MobiDB-lite"/>
    </source>
</evidence>
<dbReference type="SUPFAM" id="SSF117130">
    <property type="entry name" value="CsrA-like"/>
    <property type="match status" value="1"/>
</dbReference>
<dbReference type="Gene3D" id="2.60.40.4380">
    <property type="entry name" value="Translational regulator CsrA"/>
    <property type="match status" value="1"/>
</dbReference>
<reference evidence="5" key="1">
    <citation type="journal article" date="2014" name="Front. Microbiol.">
        <title>High frequency of phylogenetically diverse reductive dehalogenase-homologous genes in deep subseafloor sedimentary metagenomes.</title>
        <authorList>
            <person name="Kawai M."/>
            <person name="Futagami T."/>
            <person name="Toyoda A."/>
            <person name="Takaki Y."/>
            <person name="Nishi S."/>
            <person name="Hori S."/>
            <person name="Arai W."/>
            <person name="Tsubouchi T."/>
            <person name="Morono Y."/>
            <person name="Uchiyama I."/>
            <person name="Ito T."/>
            <person name="Fujiyama A."/>
            <person name="Inagaki F."/>
            <person name="Takami H."/>
        </authorList>
    </citation>
    <scope>NUCLEOTIDE SEQUENCE</scope>
    <source>
        <strain evidence="5">Expedition CK06-06</strain>
    </source>
</reference>
<dbReference type="GO" id="GO:0045947">
    <property type="term" value="P:negative regulation of translational initiation"/>
    <property type="evidence" value="ECO:0007669"/>
    <property type="project" value="TreeGrafter"/>
</dbReference>
<protein>
    <recommendedName>
        <fullName evidence="6">Carbon storage regulator</fullName>
    </recommendedName>
</protein>
<feature type="region of interest" description="Disordered" evidence="4">
    <location>
        <begin position="95"/>
        <end position="114"/>
    </location>
</feature>
<dbReference type="GO" id="GO:0005829">
    <property type="term" value="C:cytosol"/>
    <property type="evidence" value="ECO:0007669"/>
    <property type="project" value="TreeGrafter"/>
</dbReference>
<gene>
    <name evidence="5" type="ORF">S01H1_22712</name>
</gene>
<keyword evidence="3" id="KW-0694">RNA-binding</keyword>
<evidence type="ECO:0008006" key="6">
    <source>
        <dbReference type="Google" id="ProtNLM"/>
    </source>
</evidence>
<evidence type="ECO:0000256" key="1">
    <source>
        <dbReference type="ARBA" id="ARBA00022490"/>
    </source>
</evidence>
<dbReference type="EMBL" id="BARS01012885">
    <property type="protein sequence ID" value="GAF91201.1"/>
    <property type="molecule type" value="Genomic_DNA"/>
</dbReference>
<proteinExistence type="inferred from homology"/>
<dbReference type="HAMAP" id="MF_00167">
    <property type="entry name" value="CsrA"/>
    <property type="match status" value="1"/>
</dbReference>
<dbReference type="Pfam" id="PF02599">
    <property type="entry name" value="CsrA"/>
    <property type="match status" value="1"/>
</dbReference>
<evidence type="ECO:0000256" key="2">
    <source>
        <dbReference type="ARBA" id="ARBA00022845"/>
    </source>
</evidence>
<dbReference type="GO" id="GO:0048027">
    <property type="term" value="F:mRNA 5'-UTR binding"/>
    <property type="evidence" value="ECO:0007669"/>
    <property type="project" value="TreeGrafter"/>
</dbReference>
<organism evidence="5">
    <name type="scientific">marine sediment metagenome</name>
    <dbReference type="NCBI Taxonomy" id="412755"/>
    <lineage>
        <taxon>unclassified sequences</taxon>
        <taxon>metagenomes</taxon>
        <taxon>ecological metagenomes</taxon>
    </lineage>
</organism>
<comment type="caution">
    <text evidence="5">The sequence shown here is derived from an EMBL/GenBank/DDBJ whole genome shotgun (WGS) entry which is preliminary data.</text>
</comment>
<dbReference type="PANTHER" id="PTHR34984:SF1">
    <property type="entry name" value="CARBON STORAGE REGULATOR"/>
    <property type="match status" value="1"/>
</dbReference>
<dbReference type="PANTHER" id="PTHR34984">
    <property type="entry name" value="CARBON STORAGE REGULATOR"/>
    <property type="match status" value="1"/>
</dbReference>